<evidence type="ECO:0000313" key="2">
    <source>
        <dbReference type="EMBL" id="GAA0776150.1"/>
    </source>
</evidence>
<dbReference type="Proteomes" id="UP001501047">
    <property type="component" value="Unassembled WGS sequence"/>
</dbReference>
<sequence>MFYVPYLYVIYYLSFIILVFFATIKNIINPKIAAKTPLRISSLLNILFKFYLLNFWNDFLFFILYK</sequence>
<feature type="transmembrane region" description="Helical" evidence="1">
    <location>
        <begin position="6"/>
        <end position="28"/>
    </location>
</feature>
<feature type="transmembrane region" description="Helical" evidence="1">
    <location>
        <begin position="40"/>
        <end position="65"/>
    </location>
</feature>
<accession>A0ABN1KUA6</accession>
<protein>
    <recommendedName>
        <fullName evidence="4">ATP synthase F0 subunit 8</fullName>
    </recommendedName>
</protein>
<evidence type="ECO:0008006" key="4">
    <source>
        <dbReference type="Google" id="ProtNLM"/>
    </source>
</evidence>
<keyword evidence="1" id="KW-0812">Transmembrane</keyword>
<keyword evidence="1" id="KW-0472">Membrane</keyword>
<comment type="caution">
    <text evidence="2">The sequence shown here is derived from an EMBL/GenBank/DDBJ whole genome shotgun (WGS) entry which is preliminary data.</text>
</comment>
<evidence type="ECO:0000256" key="1">
    <source>
        <dbReference type="SAM" id="Phobius"/>
    </source>
</evidence>
<gene>
    <name evidence="2" type="ORF">GCM10008908_29000</name>
</gene>
<name>A0ABN1KUA6_CLOSU</name>
<keyword evidence="3" id="KW-1185">Reference proteome</keyword>
<proteinExistence type="predicted"/>
<dbReference type="EMBL" id="BAAACI010000007">
    <property type="protein sequence ID" value="GAA0776150.1"/>
    <property type="molecule type" value="Genomic_DNA"/>
</dbReference>
<keyword evidence="1" id="KW-1133">Transmembrane helix</keyword>
<reference evidence="2 3" key="1">
    <citation type="journal article" date="2019" name="Int. J. Syst. Evol. Microbiol.">
        <title>The Global Catalogue of Microorganisms (GCM) 10K type strain sequencing project: providing services to taxonomists for standard genome sequencing and annotation.</title>
        <authorList>
            <consortium name="The Broad Institute Genomics Platform"/>
            <consortium name="The Broad Institute Genome Sequencing Center for Infectious Disease"/>
            <person name="Wu L."/>
            <person name="Ma J."/>
        </authorList>
    </citation>
    <scope>NUCLEOTIDE SEQUENCE [LARGE SCALE GENOMIC DNA]</scope>
    <source>
        <strain evidence="2 3">JCM 1417</strain>
    </source>
</reference>
<organism evidence="2 3">
    <name type="scientific">Clostridium subterminale</name>
    <dbReference type="NCBI Taxonomy" id="1550"/>
    <lineage>
        <taxon>Bacteria</taxon>
        <taxon>Bacillati</taxon>
        <taxon>Bacillota</taxon>
        <taxon>Clostridia</taxon>
        <taxon>Eubacteriales</taxon>
        <taxon>Clostridiaceae</taxon>
        <taxon>Clostridium</taxon>
    </lineage>
</organism>
<evidence type="ECO:0000313" key="3">
    <source>
        <dbReference type="Proteomes" id="UP001501047"/>
    </source>
</evidence>